<accession>A0A6P5YYL3</accession>
<evidence type="ECO:0000313" key="4">
    <source>
        <dbReference type="Proteomes" id="UP000515121"/>
    </source>
</evidence>
<dbReference type="PANTHER" id="PTHR47270:SF13">
    <property type="entry name" value="HEAVY CHAIN-LIKE PROTEIN, PUTATIVE-RELATED"/>
    <property type="match status" value="1"/>
</dbReference>
<evidence type="ECO:0000313" key="5">
    <source>
        <dbReference type="RefSeq" id="XP_022745382.1"/>
    </source>
</evidence>
<protein>
    <submittedName>
        <fullName evidence="5">Flagellar attachment zone protein 1-like isoform X1</fullName>
    </submittedName>
</protein>
<name>A0A6P5YYL3_DURZI</name>
<dbReference type="InterPro" id="IPR019448">
    <property type="entry name" value="NT-C2"/>
</dbReference>
<evidence type="ECO:0000256" key="2">
    <source>
        <dbReference type="SAM" id="MobiDB-lite"/>
    </source>
</evidence>
<feature type="coiled-coil region" evidence="1">
    <location>
        <begin position="1597"/>
        <end position="1638"/>
    </location>
</feature>
<dbReference type="OrthoDB" id="658575at2759"/>
<reference evidence="5" key="1">
    <citation type="submission" date="2025-08" db="UniProtKB">
        <authorList>
            <consortium name="RefSeq"/>
        </authorList>
    </citation>
    <scope>IDENTIFICATION</scope>
    <source>
        <tissue evidence="5">Fruit stalk</tissue>
    </source>
</reference>
<feature type="coiled-coil region" evidence="1">
    <location>
        <begin position="309"/>
        <end position="464"/>
    </location>
</feature>
<feature type="coiled-coil region" evidence="1">
    <location>
        <begin position="1192"/>
        <end position="1290"/>
    </location>
</feature>
<feature type="domain" description="C2 NT-type" evidence="3">
    <location>
        <begin position="6"/>
        <end position="141"/>
    </location>
</feature>
<dbReference type="Pfam" id="PF10358">
    <property type="entry name" value="NT-C2"/>
    <property type="match status" value="1"/>
</dbReference>
<feature type="compositionally biased region" description="Polar residues" evidence="2">
    <location>
        <begin position="203"/>
        <end position="215"/>
    </location>
</feature>
<dbReference type="PROSITE" id="PS51840">
    <property type="entry name" value="C2_NT"/>
    <property type="match status" value="1"/>
</dbReference>
<proteinExistence type="predicted"/>
<evidence type="ECO:0000259" key="3">
    <source>
        <dbReference type="PROSITE" id="PS51840"/>
    </source>
</evidence>
<feature type="coiled-coil region" evidence="1">
    <location>
        <begin position="901"/>
        <end position="949"/>
    </location>
</feature>
<keyword evidence="1" id="KW-0175">Coiled coil</keyword>
<dbReference type="Proteomes" id="UP000515121">
    <property type="component" value="Unplaced"/>
</dbReference>
<dbReference type="RefSeq" id="XP_022745382.1">
    <property type="nucleotide sequence ID" value="XM_022889647.1"/>
</dbReference>
<feature type="region of interest" description="Disordered" evidence="2">
    <location>
        <begin position="183"/>
        <end position="215"/>
    </location>
</feature>
<feature type="coiled-coil region" evidence="1">
    <location>
        <begin position="1543"/>
        <end position="1570"/>
    </location>
</feature>
<feature type="compositionally biased region" description="Polar residues" evidence="2">
    <location>
        <begin position="270"/>
        <end position="280"/>
    </location>
</feature>
<dbReference type="PANTHER" id="PTHR47270">
    <property type="entry name" value="PROTEIN MLP1-LIKE"/>
    <property type="match status" value="1"/>
</dbReference>
<feature type="region of interest" description="Disordered" evidence="2">
    <location>
        <begin position="645"/>
        <end position="667"/>
    </location>
</feature>
<feature type="coiled-coil region" evidence="1">
    <location>
        <begin position="1122"/>
        <end position="1163"/>
    </location>
</feature>
<gene>
    <name evidence="5" type="primary">LOC111295873</name>
</gene>
<feature type="coiled-coil region" evidence="1">
    <location>
        <begin position="985"/>
        <end position="1079"/>
    </location>
</feature>
<evidence type="ECO:0000256" key="1">
    <source>
        <dbReference type="SAM" id="Coils"/>
    </source>
</evidence>
<feature type="coiled-coil region" evidence="1">
    <location>
        <begin position="526"/>
        <end position="629"/>
    </location>
</feature>
<sequence length="1643" mass="187580">MFRLHKQKSDKSGNRLDFRFSSLQALQVPKGWDKLSVSIISVDTGKTITKSSKASVQNGNCRWTETFSESIWIARGDTSKVIDECLFKLVVAMGSSRSGFLGEATINLASYISSKSSIPLSLPLKRCNHGTVLQVKIQCLTPREKLRDEQWKDTDLYLENGSLEYDELENKSDVSDCTFTRSVGSSSNNHLEGSLHPRKMSSRETSFSASDSRNSFDSLDGSFNRENYFLHNGVMSNLIGRQDLTGSQTSSSRGSYSFNHSSRSNHSSFTPKVSTSGSHPQNHREDFNRVSHLVPSSPRRNAGSSKHLLEAAEIKIGELRAEARMWEQNARKLMIDLENLQNEFFDQSKRQKSLEVALSTSRAECDCLKQEVEQVKILLESQMKEAAAENLKFQTKNADYVQKEMEDEIKFQREEKANLALQLKKTQESNIELVSILQELEETIEKQKLEIDSLSSVKSEYEELEKDDFGFEGSWQINADMQVSAKQTIKSSYSDGESGVVEHQRRGLHAENRNLELQFQLLQESHGKLESTIQFLEKSLEEKNHEMEIEQGLRSQSLMDCEAEWRGKLAEKEEKIINLEMKLSEALDVQGSKEVDSEKEGNYNLIKEIEALKLKVQELESDCTELTDENLELLFKLKESRKDHSATSNSLLPDHPGENSLSRHEPEVTSCNYEDELNKKPLTEVPSADLLWVQSLVVGNRCADLELQLEAFQDKASYLDGELSKCRATEEEQEIEIVTLQQQLEHYQQTEIESKNQPSLAAREPRISESPAAVEISKLLAELDEQIQLSLDDLKQQHALKSHANPEGICGSNDSQILKSTDLISQTQQVEIILNNFFLLKQFFGEKRALGDEEYRKEATGSAVSADDILDKLEDYKLKELSSCKEDSDLGMELSEKISKIEKLKSDNLLKEDELEALRHHQKELEAQVSSVLKDKRQLEENIEIMLRESALTAKCLDDLCSEMMVLTSNMDYQISDNNILVKKSSELESGKQELEVHLSELEEENIQLSERICGLEAQLRYLTDERESCRLELQNSESQAMNFKEEKIRLENEMEAQRVDMRQEMEEIQKQWLEVQEEYDYLKIVNPKLKATTESLIEECSMLQKANGELRKQKMELHKHCAVLEAELKESEKLFSNMANEVEALEEKYSMMLEEIASKEKAFNLGLKVLQENMKQKEKIVLEEGLLNQKYLEKTTEVDNLQREVAQLTEQISATQDEKEKTASEAVLEVSHLCADKVMLEAALQDVQGKLKISEAKLNALQVESEAEIQGLKEELAAAKQKQEILMADHEKLLDLLEDVKSNDEKLKGTVRGLELKLKVYEYENQQSAEEISSLKVQLQKTALLQDEILALKRTVSETKFENERLEASFQILTRDHEELKVERTLFVQKISNSQQALSELADCRCRKVALEEKVLRLLQGDLTAREALETQEAALKSELAQIRRENSQFQRKIKHLEEEKDECLKKAQCLEEELKQLKQGQCNSQNQGIEENNNPLSCEKLFTEMDQGQHCLDENHAQVDNNQNWSNEASQVKGVHLLSKIQNLQNDLAEALEANDMYKAQIKSLLSKEESIHPDVPENSTGEEAARQDGCECKASAFETELKELRERYLEMSLKYAEVEDEREQLVMQLKAASGRKSWFS</sequence>
<feature type="compositionally biased region" description="Low complexity" evidence="2">
    <location>
        <begin position="245"/>
        <end position="269"/>
    </location>
</feature>
<dbReference type="KEGG" id="dzi:111295873"/>
<organism evidence="4 5">
    <name type="scientific">Durio zibethinus</name>
    <name type="common">Durian</name>
    <dbReference type="NCBI Taxonomy" id="66656"/>
    <lineage>
        <taxon>Eukaryota</taxon>
        <taxon>Viridiplantae</taxon>
        <taxon>Streptophyta</taxon>
        <taxon>Embryophyta</taxon>
        <taxon>Tracheophyta</taxon>
        <taxon>Spermatophyta</taxon>
        <taxon>Magnoliopsida</taxon>
        <taxon>eudicotyledons</taxon>
        <taxon>Gunneridae</taxon>
        <taxon>Pentapetalae</taxon>
        <taxon>rosids</taxon>
        <taxon>malvids</taxon>
        <taxon>Malvales</taxon>
        <taxon>Malvaceae</taxon>
        <taxon>Helicteroideae</taxon>
        <taxon>Durio</taxon>
    </lineage>
</organism>
<feature type="compositionally biased region" description="Basic and acidic residues" evidence="2">
    <location>
        <begin position="655"/>
        <end position="667"/>
    </location>
</feature>
<feature type="region of interest" description="Disordered" evidence="2">
    <location>
        <begin position="244"/>
        <end position="284"/>
    </location>
</feature>
<feature type="coiled-coil region" evidence="1">
    <location>
        <begin position="1427"/>
        <end position="1482"/>
    </location>
</feature>
<dbReference type="GeneID" id="111295873"/>
<keyword evidence="4" id="KW-1185">Reference proteome</keyword>